<keyword evidence="8" id="KW-1185">Reference proteome</keyword>
<dbReference type="Pfam" id="PF03852">
    <property type="entry name" value="Vsr"/>
    <property type="match status" value="1"/>
</dbReference>
<dbReference type="SUPFAM" id="SSF52980">
    <property type="entry name" value="Restriction endonuclease-like"/>
    <property type="match status" value="1"/>
</dbReference>
<protein>
    <submittedName>
        <fullName evidence="7">T/G mismatch-specific endonuclease</fullName>
    </submittedName>
</protein>
<keyword evidence="2 7" id="KW-0255">Endonuclease</keyword>
<keyword evidence="4" id="KW-0378">Hydrolase</keyword>
<evidence type="ECO:0000256" key="5">
    <source>
        <dbReference type="ARBA" id="ARBA00023204"/>
    </source>
</evidence>
<keyword evidence="1" id="KW-0540">Nuclease</keyword>
<dbReference type="OrthoDB" id="9801520at2"/>
<evidence type="ECO:0000256" key="1">
    <source>
        <dbReference type="ARBA" id="ARBA00022722"/>
    </source>
</evidence>
<organism evidence="7 8">
    <name type="scientific">Geodermatophilus normandii</name>
    <dbReference type="NCBI Taxonomy" id="1137989"/>
    <lineage>
        <taxon>Bacteria</taxon>
        <taxon>Bacillati</taxon>
        <taxon>Actinomycetota</taxon>
        <taxon>Actinomycetes</taxon>
        <taxon>Geodermatophilales</taxon>
        <taxon>Geodermatophilaceae</taxon>
        <taxon>Geodermatophilus</taxon>
    </lineage>
</organism>
<keyword evidence="3" id="KW-0227">DNA damage</keyword>
<reference evidence="8" key="1">
    <citation type="submission" date="2018-05" db="EMBL/GenBank/DDBJ databases">
        <authorList>
            <person name="Klenk H.-P."/>
            <person name="Huntemann M."/>
            <person name="Clum A."/>
            <person name="Pillay M."/>
            <person name="Palaniappan K."/>
            <person name="Varghese N."/>
            <person name="Mikhailova N."/>
            <person name="Stamatis D."/>
            <person name="Reddy T."/>
            <person name="Daum C."/>
            <person name="Shapiro N."/>
            <person name="Ivanova N."/>
            <person name="Kyrpides N."/>
            <person name="Woyke T."/>
        </authorList>
    </citation>
    <scope>NUCLEOTIDE SEQUENCE [LARGE SCALE GENOMIC DNA]</scope>
    <source>
        <strain evidence="8">DSM 45417</strain>
    </source>
</reference>
<proteinExistence type="inferred from homology"/>
<comment type="caution">
    <text evidence="7">The sequence shown here is derived from an EMBL/GenBank/DDBJ whole genome shotgun (WGS) entry which is preliminary data.</text>
</comment>
<gene>
    <name evidence="7" type="ORF">JD79_04108</name>
</gene>
<evidence type="ECO:0000256" key="4">
    <source>
        <dbReference type="ARBA" id="ARBA00022801"/>
    </source>
</evidence>
<dbReference type="EMBL" id="QGTX01000001">
    <property type="protein sequence ID" value="PWW24916.1"/>
    <property type="molecule type" value="Genomic_DNA"/>
</dbReference>
<evidence type="ECO:0000256" key="6">
    <source>
        <dbReference type="ARBA" id="ARBA00029466"/>
    </source>
</evidence>
<dbReference type="GO" id="GO:0016787">
    <property type="term" value="F:hydrolase activity"/>
    <property type="evidence" value="ECO:0007669"/>
    <property type="project" value="UniProtKB-KW"/>
</dbReference>
<evidence type="ECO:0000313" key="8">
    <source>
        <dbReference type="Proteomes" id="UP000246661"/>
    </source>
</evidence>
<dbReference type="GO" id="GO:0006298">
    <property type="term" value="P:mismatch repair"/>
    <property type="evidence" value="ECO:0007669"/>
    <property type="project" value="InterPro"/>
</dbReference>
<evidence type="ECO:0000256" key="3">
    <source>
        <dbReference type="ARBA" id="ARBA00022763"/>
    </source>
</evidence>
<evidence type="ECO:0000256" key="2">
    <source>
        <dbReference type="ARBA" id="ARBA00022759"/>
    </source>
</evidence>
<dbReference type="GO" id="GO:0004519">
    <property type="term" value="F:endonuclease activity"/>
    <property type="evidence" value="ECO:0007669"/>
    <property type="project" value="UniProtKB-KW"/>
</dbReference>
<keyword evidence="5" id="KW-0234">DNA repair</keyword>
<dbReference type="NCBIfam" id="TIGR00632">
    <property type="entry name" value="vsr"/>
    <property type="match status" value="1"/>
</dbReference>
<dbReference type="Proteomes" id="UP000246661">
    <property type="component" value="Unassembled WGS sequence"/>
</dbReference>
<dbReference type="Gene3D" id="3.40.960.10">
    <property type="entry name" value="VSR Endonuclease"/>
    <property type="match status" value="1"/>
</dbReference>
<dbReference type="CDD" id="cd00221">
    <property type="entry name" value="Vsr"/>
    <property type="match status" value="1"/>
</dbReference>
<sequence>MPVVPPKPVTASWASSEAARRTMVANRGRDTGLELAVRSLVHARGLRYYVDRRPLKGLRRTADLLFPRRRIAVFLDGCFWHRCPEHFQMPAANRAYWGPKIDRNVERDRETNRQLFDAGWQVLRFWEHETPTAIADQIELTVRQATSPTPGS</sequence>
<comment type="similarity">
    <text evidence="6">Belongs to the Vsr family.</text>
</comment>
<dbReference type="InterPro" id="IPR011335">
    <property type="entry name" value="Restrct_endonuc-II-like"/>
</dbReference>
<dbReference type="AlphaFoldDB" id="A0A317QQE1"/>
<accession>A0A317QQE1</accession>
<evidence type="ECO:0000313" key="7">
    <source>
        <dbReference type="EMBL" id="PWW24916.1"/>
    </source>
</evidence>
<name>A0A317QQE1_9ACTN</name>
<dbReference type="InterPro" id="IPR004603">
    <property type="entry name" value="DNA_mismatch_endonuc_vsr"/>
</dbReference>